<dbReference type="SMART" id="SM00354">
    <property type="entry name" value="HTH_LACI"/>
    <property type="match status" value="1"/>
</dbReference>
<keyword evidence="3" id="KW-0804">Transcription</keyword>
<dbReference type="Gene3D" id="1.10.260.40">
    <property type="entry name" value="lambda repressor-like DNA-binding domains"/>
    <property type="match status" value="1"/>
</dbReference>
<dbReference type="CDD" id="cd01392">
    <property type="entry name" value="HTH_LacI"/>
    <property type="match status" value="1"/>
</dbReference>
<evidence type="ECO:0000256" key="1">
    <source>
        <dbReference type="ARBA" id="ARBA00023015"/>
    </source>
</evidence>
<dbReference type="PANTHER" id="PTHR30146:SF109">
    <property type="entry name" value="HTH-TYPE TRANSCRIPTIONAL REGULATOR GALS"/>
    <property type="match status" value="1"/>
</dbReference>
<evidence type="ECO:0000256" key="3">
    <source>
        <dbReference type="ARBA" id="ARBA00023163"/>
    </source>
</evidence>
<sequence>MVTIKDIARAAQVSITTVSRALNGYSDVNEETRKKIVAVADRLGYSPNIAARSLISKKSKTIGLLLSNVTRDSSKDNIAFEVLCGMNDRAGELDYDLVLFSTTPQKQKTKSYKKLCNERGVDGVIIMGIRLDDPYLEEIVSSEIPCVLIDIPLKGPNVGYVTSDNVKGACTAMVHLLENGHRHIGMINGHTQADVSRHRLRGYIDALASYGIPYNESYVMDGSFSEAAAKEAMYRMHSLYPELTAVFCASDLMALGAIQAVKGLGRSVPEHISIVGFDNIDIAAYHTPAITTVNQHKYETGYQAAQLLVDLLEGRNVNRYIVLNTELVKRDSVRTIL</sequence>
<dbReference type="PRINTS" id="PR00036">
    <property type="entry name" value="HTHLACI"/>
</dbReference>
<reference evidence="5 6" key="1">
    <citation type="submission" date="2021-07" db="EMBL/GenBank/DDBJ databases">
        <title>Paenibacillus radiodurans sp. nov., isolated from the southeastern edge of Tengger Desert.</title>
        <authorList>
            <person name="Zhang G."/>
        </authorList>
    </citation>
    <scope>NUCLEOTIDE SEQUENCE [LARGE SCALE GENOMIC DNA]</scope>
    <source>
        <strain evidence="5 6">CCM 7311</strain>
    </source>
</reference>
<dbReference type="EMBL" id="JAHZIK010000610">
    <property type="protein sequence ID" value="MBW7456566.1"/>
    <property type="molecule type" value="Genomic_DNA"/>
</dbReference>
<protein>
    <submittedName>
        <fullName evidence="5">LacI family transcriptional regulator</fullName>
    </submittedName>
</protein>
<dbReference type="SUPFAM" id="SSF47413">
    <property type="entry name" value="lambda repressor-like DNA-binding domains"/>
    <property type="match status" value="1"/>
</dbReference>
<gene>
    <name evidence="5" type="ORF">K0U00_21235</name>
</gene>
<proteinExistence type="predicted"/>
<dbReference type="PROSITE" id="PS00356">
    <property type="entry name" value="HTH_LACI_1"/>
    <property type="match status" value="1"/>
</dbReference>
<dbReference type="PANTHER" id="PTHR30146">
    <property type="entry name" value="LACI-RELATED TRANSCRIPTIONAL REPRESSOR"/>
    <property type="match status" value="1"/>
</dbReference>
<comment type="caution">
    <text evidence="5">The sequence shown here is derived from an EMBL/GenBank/DDBJ whole genome shotgun (WGS) entry which is preliminary data.</text>
</comment>
<keyword evidence="1" id="KW-0805">Transcription regulation</keyword>
<dbReference type="Gene3D" id="3.40.50.2300">
    <property type="match status" value="2"/>
</dbReference>
<keyword evidence="6" id="KW-1185">Reference proteome</keyword>
<dbReference type="Proteomes" id="UP001519887">
    <property type="component" value="Unassembled WGS sequence"/>
</dbReference>
<name>A0ABS7C6M9_9BACL</name>
<dbReference type="RefSeq" id="WP_210038857.1">
    <property type="nucleotide sequence ID" value="NZ_JBHLVU010000011.1"/>
</dbReference>
<evidence type="ECO:0000313" key="5">
    <source>
        <dbReference type="EMBL" id="MBW7456566.1"/>
    </source>
</evidence>
<evidence type="ECO:0000256" key="2">
    <source>
        <dbReference type="ARBA" id="ARBA00023125"/>
    </source>
</evidence>
<dbReference type="InterPro" id="IPR010982">
    <property type="entry name" value="Lambda_DNA-bd_dom_sf"/>
</dbReference>
<evidence type="ECO:0000313" key="6">
    <source>
        <dbReference type="Proteomes" id="UP001519887"/>
    </source>
</evidence>
<dbReference type="PROSITE" id="PS50932">
    <property type="entry name" value="HTH_LACI_2"/>
    <property type="match status" value="1"/>
</dbReference>
<dbReference type="InterPro" id="IPR000843">
    <property type="entry name" value="HTH_LacI"/>
</dbReference>
<dbReference type="InterPro" id="IPR046335">
    <property type="entry name" value="LacI/GalR-like_sensor"/>
</dbReference>
<feature type="domain" description="HTH lacI-type" evidence="4">
    <location>
        <begin position="2"/>
        <end position="56"/>
    </location>
</feature>
<evidence type="ECO:0000259" key="4">
    <source>
        <dbReference type="PROSITE" id="PS50932"/>
    </source>
</evidence>
<organism evidence="5 6">
    <name type="scientific">Paenibacillus sepulcri</name>
    <dbReference type="NCBI Taxonomy" id="359917"/>
    <lineage>
        <taxon>Bacteria</taxon>
        <taxon>Bacillati</taxon>
        <taxon>Bacillota</taxon>
        <taxon>Bacilli</taxon>
        <taxon>Bacillales</taxon>
        <taxon>Paenibacillaceae</taxon>
        <taxon>Paenibacillus</taxon>
    </lineage>
</organism>
<accession>A0ABS7C6M9</accession>
<dbReference type="Pfam" id="PF13377">
    <property type="entry name" value="Peripla_BP_3"/>
    <property type="match status" value="1"/>
</dbReference>
<dbReference type="SUPFAM" id="SSF53822">
    <property type="entry name" value="Periplasmic binding protein-like I"/>
    <property type="match status" value="1"/>
</dbReference>
<dbReference type="CDD" id="cd06267">
    <property type="entry name" value="PBP1_LacI_sugar_binding-like"/>
    <property type="match status" value="1"/>
</dbReference>
<keyword evidence="2" id="KW-0238">DNA-binding</keyword>
<dbReference type="InterPro" id="IPR028082">
    <property type="entry name" value="Peripla_BP_I"/>
</dbReference>
<dbReference type="Pfam" id="PF00356">
    <property type="entry name" value="LacI"/>
    <property type="match status" value="1"/>
</dbReference>